<gene>
    <name evidence="2" type="ORF">Pla8534_02690</name>
</gene>
<dbReference type="KEGG" id="lcre:Pla8534_02690"/>
<proteinExistence type="predicted"/>
<reference evidence="2 3" key="1">
    <citation type="submission" date="2019-02" db="EMBL/GenBank/DDBJ databases">
        <title>Deep-cultivation of Planctomycetes and their phenomic and genomic characterization uncovers novel biology.</title>
        <authorList>
            <person name="Wiegand S."/>
            <person name="Jogler M."/>
            <person name="Boedeker C."/>
            <person name="Pinto D."/>
            <person name="Vollmers J."/>
            <person name="Rivas-Marin E."/>
            <person name="Kohn T."/>
            <person name="Peeters S.H."/>
            <person name="Heuer A."/>
            <person name="Rast P."/>
            <person name="Oberbeckmann S."/>
            <person name="Bunk B."/>
            <person name="Jeske O."/>
            <person name="Meyerdierks A."/>
            <person name="Storesund J.E."/>
            <person name="Kallscheuer N."/>
            <person name="Luecker S."/>
            <person name="Lage O.M."/>
            <person name="Pohl T."/>
            <person name="Merkel B.J."/>
            <person name="Hornburger P."/>
            <person name="Mueller R.-W."/>
            <person name="Bruemmer F."/>
            <person name="Labrenz M."/>
            <person name="Spormann A.M."/>
            <person name="Op den Camp H."/>
            <person name="Overmann J."/>
            <person name="Amann R."/>
            <person name="Jetten M.S.M."/>
            <person name="Mascher T."/>
            <person name="Medema M.H."/>
            <person name="Devos D.P."/>
            <person name="Kaster A.-K."/>
            <person name="Ovreas L."/>
            <person name="Rohde M."/>
            <person name="Galperin M.Y."/>
            <person name="Jogler C."/>
        </authorList>
    </citation>
    <scope>NUCLEOTIDE SEQUENCE [LARGE SCALE GENOMIC DNA]</scope>
    <source>
        <strain evidence="2 3">Pla85_3_4</strain>
    </source>
</reference>
<dbReference type="Proteomes" id="UP000317648">
    <property type="component" value="Chromosome"/>
</dbReference>
<keyword evidence="1" id="KW-1133">Transmembrane helix</keyword>
<dbReference type="Pfam" id="PF07586">
    <property type="entry name" value="HXXSHH"/>
    <property type="match status" value="1"/>
</dbReference>
<sequence length="467" mass="50421">MFNRRTFDRRTLFRGATLGVGGLYLAPFIRQLDAAAINSQRPARVLFFVQGNGLYPAETQPQGIERERTPSILEDRPLADHRMALSLEPLQPYVNKMTMIHGLSGRIARGSHNMGFAALGCWPMGKKDYGETVDAGMARHLGGIYRHVGLGVSNNPMSMTYNVTSAGKGKALPTLLNPVLAHQQFFAAGAAGDARKEFDVDTSLLDFMADDVQRMKARLHGPEREKLDRYLEAFESMSGRQSQLAAMADRIADATPALSDKADYFGVSRTAPTGVFDRLEAQFEIAAGTMIAGLTNTVTVSAGAGPDRIGLDCMASEIGKGSGFIGSHGIGHGGSAAGLTAAECHALIRRKCLEKLAKFIATLESLPEGDGTMMDNTLIVYLSDSAEGHHPVCEEWPLILIGDLGGRLKLGNRYLRYPWYGKPGHRTLASLYLSLLQAVGDKRESFGIPDLAIADLDQSGPLAELIV</sequence>
<feature type="transmembrane region" description="Helical" evidence="1">
    <location>
        <begin position="12"/>
        <end position="29"/>
    </location>
</feature>
<name>A0A518DL13_9BACT</name>
<keyword evidence="1" id="KW-0472">Membrane</keyword>
<protein>
    <recommendedName>
        <fullName evidence="4">DUF1552 domain-containing protein</fullName>
    </recommendedName>
</protein>
<evidence type="ECO:0000313" key="3">
    <source>
        <dbReference type="Proteomes" id="UP000317648"/>
    </source>
</evidence>
<evidence type="ECO:0008006" key="4">
    <source>
        <dbReference type="Google" id="ProtNLM"/>
    </source>
</evidence>
<organism evidence="2 3">
    <name type="scientific">Lignipirellula cremea</name>
    <dbReference type="NCBI Taxonomy" id="2528010"/>
    <lineage>
        <taxon>Bacteria</taxon>
        <taxon>Pseudomonadati</taxon>
        <taxon>Planctomycetota</taxon>
        <taxon>Planctomycetia</taxon>
        <taxon>Pirellulales</taxon>
        <taxon>Pirellulaceae</taxon>
        <taxon>Lignipirellula</taxon>
    </lineage>
</organism>
<evidence type="ECO:0000313" key="2">
    <source>
        <dbReference type="EMBL" id="QDU92521.1"/>
    </source>
</evidence>
<dbReference type="PROSITE" id="PS51318">
    <property type="entry name" value="TAT"/>
    <property type="match status" value="1"/>
</dbReference>
<keyword evidence="1" id="KW-0812">Transmembrane</keyword>
<dbReference type="EMBL" id="CP036433">
    <property type="protein sequence ID" value="QDU92521.1"/>
    <property type="molecule type" value="Genomic_DNA"/>
</dbReference>
<keyword evidence="3" id="KW-1185">Reference proteome</keyword>
<dbReference type="RefSeq" id="WP_145048546.1">
    <property type="nucleotide sequence ID" value="NZ_CP036433.1"/>
</dbReference>
<evidence type="ECO:0000256" key="1">
    <source>
        <dbReference type="SAM" id="Phobius"/>
    </source>
</evidence>
<dbReference type="OrthoDB" id="234723at2"/>
<dbReference type="InterPro" id="IPR011447">
    <property type="entry name" value="DUF1552"/>
</dbReference>
<dbReference type="InterPro" id="IPR006311">
    <property type="entry name" value="TAT_signal"/>
</dbReference>
<dbReference type="AlphaFoldDB" id="A0A518DL13"/>
<accession>A0A518DL13</accession>